<dbReference type="AlphaFoldDB" id="A5B2N3"/>
<accession>A5B2N3</accession>
<evidence type="ECO:0000313" key="1">
    <source>
        <dbReference type="EMBL" id="CAN74098.1"/>
    </source>
</evidence>
<proteinExistence type="predicted"/>
<name>A5B2N3_VITVI</name>
<gene>
    <name evidence="1" type="ORF">VITISV_025651</name>
</gene>
<dbReference type="EMBL" id="AM444472">
    <property type="protein sequence ID" value="CAN74098.1"/>
    <property type="molecule type" value="Genomic_DNA"/>
</dbReference>
<organism evidence="1">
    <name type="scientific">Vitis vinifera</name>
    <name type="common">Grape</name>
    <dbReference type="NCBI Taxonomy" id="29760"/>
    <lineage>
        <taxon>Eukaryota</taxon>
        <taxon>Viridiplantae</taxon>
        <taxon>Streptophyta</taxon>
        <taxon>Embryophyta</taxon>
        <taxon>Tracheophyta</taxon>
        <taxon>Spermatophyta</taxon>
        <taxon>Magnoliopsida</taxon>
        <taxon>eudicotyledons</taxon>
        <taxon>Gunneridae</taxon>
        <taxon>Pentapetalae</taxon>
        <taxon>rosids</taxon>
        <taxon>Vitales</taxon>
        <taxon>Vitaceae</taxon>
        <taxon>Viteae</taxon>
        <taxon>Vitis</taxon>
    </lineage>
</organism>
<sequence>MAPLVTCGIAHSTRGRILSGRHSTFFGCLTSGILLRRHSIWMSRIRNSSPADIPSECLTSGILLPPTFRHLPTFHLDVSHPKFFSADIPSGCITSGILPLGLCSTSSGYLTSEILLRQHSIRMSRIRNSSLPTFHPDVSHPEFFPPPTFHPSVSHPEFFSANIPSGCLASEILLPPTFHPGISHPEFFSADILRMSHIRNSVCHSSLMQDRLGFDGGPTYVIL</sequence>
<protein>
    <submittedName>
        <fullName evidence="1">Uncharacterized protein</fullName>
    </submittedName>
</protein>
<reference evidence="1" key="1">
    <citation type="journal article" date="2007" name="PLoS ONE">
        <title>The first genome sequence of an elite grapevine cultivar (Pinot noir Vitis vinifera L.): coping with a highly heterozygous genome.</title>
        <authorList>
            <person name="Velasco R."/>
            <person name="Zharkikh A."/>
            <person name="Troggio M."/>
            <person name="Cartwright D.A."/>
            <person name="Cestaro A."/>
            <person name="Pruss D."/>
            <person name="Pindo M."/>
            <person name="FitzGerald L.M."/>
            <person name="Vezzulli S."/>
            <person name="Reid J."/>
            <person name="Malacarne G."/>
            <person name="Iliev D."/>
            <person name="Coppola G."/>
            <person name="Wardell B."/>
            <person name="Micheletti D."/>
            <person name="Macalma T."/>
            <person name="Facci M."/>
            <person name="Mitchell J.T."/>
            <person name="Perazzolli M."/>
            <person name="Eldredge G."/>
            <person name="Gatto P."/>
            <person name="Oyzerski R."/>
            <person name="Moretto M."/>
            <person name="Gutin N."/>
            <person name="Stefanini M."/>
            <person name="Chen Y."/>
            <person name="Segala C."/>
            <person name="Davenport C."/>
            <person name="Dematte L."/>
            <person name="Mraz A."/>
            <person name="Battilana J."/>
            <person name="Stormo K."/>
            <person name="Costa F."/>
            <person name="Tao Q."/>
            <person name="Si-Ammour A."/>
            <person name="Harkins T."/>
            <person name="Lackey A."/>
            <person name="Perbost C."/>
            <person name="Taillon B."/>
            <person name="Stella A."/>
            <person name="Solovyev V."/>
            <person name="Fawcett J.A."/>
            <person name="Sterck L."/>
            <person name="Vandepoele K."/>
            <person name="Grando S.M."/>
            <person name="Toppo S."/>
            <person name="Moser C."/>
            <person name="Lanchbury J."/>
            <person name="Bogden R."/>
            <person name="Skolnick M."/>
            <person name="Sgaramella V."/>
            <person name="Bhatnagar S.K."/>
            <person name="Fontana P."/>
            <person name="Gutin A."/>
            <person name="Van de Peer Y."/>
            <person name="Salamini F."/>
            <person name="Viola R."/>
        </authorList>
    </citation>
    <scope>NUCLEOTIDE SEQUENCE</scope>
</reference>